<evidence type="ECO:0000256" key="2">
    <source>
        <dbReference type="ARBA" id="ARBA00023242"/>
    </source>
</evidence>
<comment type="subcellular location">
    <subcellularLocation>
        <location evidence="1 3">Nucleus</location>
    </subcellularLocation>
</comment>
<dbReference type="InterPro" id="IPR039774">
    <property type="entry name" value="Sin3-like"/>
</dbReference>
<feature type="compositionally biased region" description="Acidic residues" evidence="4">
    <location>
        <begin position="660"/>
        <end position="671"/>
    </location>
</feature>
<dbReference type="GeneTree" id="ENSGT00940000155491"/>
<dbReference type="InterPro" id="IPR003822">
    <property type="entry name" value="PAH"/>
</dbReference>
<dbReference type="FunFam" id="1.20.1160.11:FF:000004">
    <property type="entry name" value="Paired amphipathic helix protein Sin3a"/>
    <property type="match status" value="1"/>
</dbReference>
<dbReference type="OMA" id="MCEEVIK"/>
<keyword evidence="7" id="KW-1185">Reference proteome</keyword>
<feature type="region of interest" description="Disordered" evidence="4">
    <location>
        <begin position="70"/>
        <end position="156"/>
    </location>
</feature>
<dbReference type="GO" id="GO:0070822">
    <property type="term" value="C:Sin3-type complex"/>
    <property type="evidence" value="ECO:0007669"/>
    <property type="project" value="TreeGrafter"/>
</dbReference>
<reference evidence="6" key="1">
    <citation type="submission" date="2025-08" db="UniProtKB">
        <authorList>
            <consortium name="Ensembl"/>
        </authorList>
    </citation>
    <scope>IDENTIFICATION</scope>
</reference>
<proteinExistence type="predicted"/>
<evidence type="ECO:0000256" key="4">
    <source>
        <dbReference type="SAM" id="MobiDB-lite"/>
    </source>
</evidence>
<feature type="region of interest" description="Disordered" evidence="4">
    <location>
        <begin position="961"/>
        <end position="982"/>
    </location>
</feature>
<dbReference type="Pfam" id="PF16879">
    <property type="entry name" value="Sin3a_C"/>
    <property type="match status" value="1"/>
</dbReference>
<dbReference type="Gene3D" id="1.20.1160.11">
    <property type="entry name" value="Paired amphipathic helix"/>
    <property type="match status" value="3"/>
</dbReference>
<feature type="region of interest" description="Disordered" evidence="4">
    <location>
        <begin position="261"/>
        <end position="283"/>
    </location>
</feature>
<dbReference type="SUPFAM" id="SSF47762">
    <property type="entry name" value="PAH2 domain"/>
    <property type="match status" value="3"/>
</dbReference>
<feature type="compositionally biased region" description="Polar residues" evidence="4">
    <location>
        <begin position="143"/>
        <end position="156"/>
    </location>
</feature>
<dbReference type="InterPro" id="IPR013194">
    <property type="entry name" value="HDAC_interact_dom"/>
</dbReference>
<evidence type="ECO:0000259" key="5">
    <source>
        <dbReference type="SMART" id="SM00761"/>
    </source>
</evidence>
<feature type="compositionally biased region" description="Low complexity" evidence="4">
    <location>
        <begin position="88"/>
        <end position="97"/>
    </location>
</feature>
<evidence type="ECO:0000313" key="6">
    <source>
        <dbReference type="Ensembl" id="ENSPTXP00000014986.1"/>
    </source>
</evidence>
<feature type="compositionally biased region" description="Polar residues" evidence="4">
    <location>
        <begin position="271"/>
        <end position="283"/>
    </location>
</feature>
<gene>
    <name evidence="6" type="primary">SIN3A</name>
</gene>
<name>A0A670Z1U4_PSETE</name>
<dbReference type="Proteomes" id="UP000472273">
    <property type="component" value="Unplaced"/>
</dbReference>
<dbReference type="GO" id="GO:0000122">
    <property type="term" value="P:negative regulation of transcription by RNA polymerase II"/>
    <property type="evidence" value="ECO:0007669"/>
    <property type="project" value="TreeGrafter"/>
</dbReference>
<evidence type="ECO:0000313" key="7">
    <source>
        <dbReference type="Proteomes" id="UP000472273"/>
    </source>
</evidence>
<dbReference type="AlphaFoldDB" id="A0A670Z1U4"/>
<feature type="compositionally biased region" description="Basic and acidic residues" evidence="4">
    <location>
        <begin position="963"/>
        <end position="982"/>
    </location>
</feature>
<organism evidence="6 7">
    <name type="scientific">Pseudonaja textilis</name>
    <name type="common">Eastern brown snake</name>
    <dbReference type="NCBI Taxonomy" id="8673"/>
    <lineage>
        <taxon>Eukaryota</taxon>
        <taxon>Metazoa</taxon>
        <taxon>Chordata</taxon>
        <taxon>Craniata</taxon>
        <taxon>Vertebrata</taxon>
        <taxon>Euteleostomi</taxon>
        <taxon>Lepidosauria</taxon>
        <taxon>Squamata</taxon>
        <taxon>Bifurcata</taxon>
        <taxon>Unidentata</taxon>
        <taxon>Episquamata</taxon>
        <taxon>Toxicofera</taxon>
        <taxon>Serpentes</taxon>
        <taxon>Colubroidea</taxon>
        <taxon>Elapidae</taxon>
        <taxon>Hydrophiinae</taxon>
        <taxon>Pseudonaja</taxon>
    </lineage>
</organism>
<accession>A0A670Z1U4</accession>
<dbReference type="Pfam" id="PF02671">
    <property type="entry name" value="PAH"/>
    <property type="match status" value="3"/>
</dbReference>
<feature type="domain" description="Histone deacetylase interacting" evidence="5">
    <location>
        <begin position="408"/>
        <end position="508"/>
    </location>
</feature>
<sequence length="1098" mass="125716">MPFSFRFPPPPPIGSLRSIDTPGVISRVSQLFKGHPDLIMGFNTFLPPGYKIEVQTNDMVNVTTPGQVHQIPAHGLQPQPQPQPQHPSQPSAQSAPTPAQPAPQPPPAKISKPSQLQAHTPTSQQTPPVPYTSPRSPPVQPHTPVTISLGATPSLQNNQPVEFNHAINYVNKIKNRFQGQPDIYKAFLEILHTYQKEQRNAKEAGGNYTPALTEQEVYAQVARLFKNQEDLLSEFGQFLPDANSSVLLSKTTAEKVESVRNDHGGTIKKPQLNSKQQRPNQNGCQIRRHATSGVTPPVKKKPKLLNLKDPSFAEAGKHGTESLFFDKVRKALRSTEAYENFLRCLVIFNQEVISRAELVQLVSPFLGKFPELFTWFKNFLGYKESSHLESFPKERATEGIAMEIDYATCKRLGSSYRALPKSYQQPKCTGRTPLCKEVLNDTWVSFPSWSEDSTFVSSKKTQYEEHIYRCEDERFELDVVLETNLATIRVLETIQKKLSRLSAEEQAKFRLDNTLGGSSEVIHRKALQRIYADKAADIIDGLRKNPAVAVPIVLKRYPVFGETKRKGWAQEYTHTGDKNTTVRSLGFQRQEQTSEDNTGPHLSLAYEDKQILEDAASLIIHHVKRQTGIQKEDKYKIKQIMYHFIPDLLFAQRGELSDLEEEEEEEMDVDENSGAVKKHNGVGGSSPKAKLLFSSTVAQKLRSLDEAYNLFHVNNNWYIFLRLHQILCLRLLRIYSQAERQIEEDSREREWEREVLGVKREKSDSPAIQLRLKDPMDIEVEDYYPAFLDMVRNLLDGNMDSSQYEDSLRDMFTIHAYIAFTMDKLIQSIVRQLQHIVSDEICVQVTELYLSESHNGATGGLLSSQSSRSLVETAYQRKAEQLMQDENCFKMMFVQSRGHVQLTIELLDTEEENSDDPVEAERWTDYVDRYVNSDSTSPELREQLAQKPVFLPRNLRQIRKCQRGREQQEKDGKEGPGKKPLENVESLDKLECKFKLNSYKMVYVIKSEDYMYRRTALLRAHQSHERVSKRLHQRFQAWVDRWTKEHVTREMAAETSQWLMGEALEGLLPCTTTREAEDLHFVSINKYRVKYSTTCKTP</sequence>
<dbReference type="PROSITE" id="PS51477">
    <property type="entry name" value="PAH"/>
    <property type="match status" value="3"/>
</dbReference>
<protein>
    <submittedName>
        <fullName evidence="6">SIN3 transcription regulator family member A</fullName>
    </submittedName>
</protein>
<reference evidence="6" key="2">
    <citation type="submission" date="2025-09" db="UniProtKB">
        <authorList>
            <consortium name="Ensembl"/>
        </authorList>
    </citation>
    <scope>IDENTIFICATION</scope>
</reference>
<dbReference type="FunFam" id="1.20.1160.11:FF:000002">
    <property type="entry name" value="Paired amphipathic helix protein SIN3"/>
    <property type="match status" value="1"/>
</dbReference>
<feature type="compositionally biased region" description="Pro residues" evidence="4">
    <location>
        <begin position="98"/>
        <end position="108"/>
    </location>
</feature>
<dbReference type="PANTHER" id="PTHR12346:SF2">
    <property type="entry name" value="PAIRED AMPHIPATHIC HELIX PROTEIN SIN3A"/>
    <property type="match status" value="1"/>
</dbReference>
<feature type="compositionally biased region" description="Pro residues" evidence="4">
    <location>
        <begin position="127"/>
        <end position="141"/>
    </location>
</feature>
<dbReference type="Pfam" id="PF08295">
    <property type="entry name" value="Sin3_corepress"/>
    <property type="match status" value="1"/>
</dbReference>
<dbReference type="PANTHER" id="PTHR12346">
    <property type="entry name" value="SIN3B-RELATED"/>
    <property type="match status" value="1"/>
</dbReference>
<dbReference type="Ensembl" id="ENSPTXT00000015453.1">
    <property type="protein sequence ID" value="ENSPTXP00000014986.1"/>
    <property type="gene ID" value="ENSPTXG00000010360.1"/>
</dbReference>
<feature type="compositionally biased region" description="Polar residues" evidence="4">
    <location>
        <begin position="116"/>
        <end position="125"/>
    </location>
</feature>
<dbReference type="InterPro" id="IPR036600">
    <property type="entry name" value="PAH_sf"/>
</dbReference>
<dbReference type="GO" id="GO:0003714">
    <property type="term" value="F:transcription corepressor activity"/>
    <property type="evidence" value="ECO:0007669"/>
    <property type="project" value="InterPro"/>
</dbReference>
<dbReference type="SMART" id="SM00761">
    <property type="entry name" value="HDAC_interact"/>
    <property type="match status" value="1"/>
</dbReference>
<keyword evidence="2 3" id="KW-0539">Nucleus</keyword>
<feature type="region of interest" description="Disordered" evidence="4">
    <location>
        <begin position="660"/>
        <end position="685"/>
    </location>
</feature>
<evidence type="ECO:0000256" key="1">
    <source>
        <dbReference type="ARBA" id="ARBA00004123"/>
    </source>
</evidence>
<evidence type="ECO:0000256" key="3">
    <source>
        <dbReference type="PROSITE-ProRule" id="PRU00810"/>
    </source>
</evidence>
<dbReference type="InterPro" id="IPR031693">
    <property type="entry name" value="Sin3_C"/>
</dbReference>